<accession>A0A0A9DUT0</accession>
<sequence>MFQHSEFQFQKQFYVLLRATWPCKLVLSAYMLLCSKSNKLYRIPMRIRGKNKPGNENVRQNRVLH</sequence>
<organism evidence="1">
    <name type="scientific">Arundo donax</name>
    <name type="common">Giant reed</name>
    <name type="synonym">Donax arundinaceus</name>
    <dbReference type="NCBI Taxonomy" id="35708"/>
    <lineage>
        <taxon>Eukaryota</taxon>
        <taxon>Viridiplantae</taxon>
        <taxon>Streptophyta</taxon>
        <taxon>Embryophyta</taxon>
        <taxon>Tracheophyta</taxon>
        <taxon>Spermatophyta</taxon>
        <taxon>Magnoliopsida</taxon>
        <taxon>Liliopsida</taxon>
        <taxon>Poales</taxon>
        <taxon>Poaceae</taxon>
        <taxon>PACMAD clade</taxon>
        <taxon>Arundinoideae</taxon>
        <taxon>Arundineae</taxon>
        <taxon>Arundo</taxon>
    </lineage>
</organism>
<name>A0A0A9DUT0_ARUDO</name>
<reference evidence="1" key="2">
    <citation type="journal article" date="2015" name="Data Brief">
        <title>Shoot transcriptome of the giant reed, Arundo donax.</title>
        <authorList>
            <person name="Barrero R.A."/>
            <person name="Guerrero F.D."/>
            <person name="Moolhuijzen P."/>
            <person name="Goolsby J.A."/>
            <person name="Tidwell J."/>
            <person name="Bellgard S.E."/>
            <person name="Bellgard M.I."/>
        </authorList>
    </citation>
    <scope>NUCLEOTIDE SEQUENCE</scope>
    <source>
        <tissue evidence="1">Shoot tissue taken approximately 20 cm above the soil surface</tissue>
    </source>
</reference>
<proteinExistence type="predicted"/>
<protein>
    <submittedName>
        <fullName evidence="1">Uncharacterized protein</fullName>
    </submittedName>
</protein>
<reference evidence="1" key="1">
    <citation type="submission" date="2014-09" db="EMBL/GenBank/DDBJ databases">
        <authorList>
            <person name="Magalhaes I.L.F."/>
            <person name="Oliveira U."/>
            <person name="Santos F.R."/>
            <person name="Vidigal T.H.D.A."/>
            <person name="Brescovit A.D."/>
            <person name="Santos A.J."/>
        </authorList>
    </citation>
    <scope>NUCLEOTIDE SEQUENCE</scope>
    <source>
        <tissue evidence="1">Shoot tissue taken approximately 20 cm above the soil surface</tissue>
    </source>
</reference>
<evidence type="ECO:0000313" key="1">
    <source>
        <dbReference type="EMBL" id="JAD89425.1"/>
    </source>
</evidence>
<dbReference type="EMBL" id="GBRH01208470">
    <property type="protein sequence ID" value="JAD89425.1"/>
    <property type="molecule type" value="Transcribed_RNA"/>
</dbReference>
<dbReference type="AlphaFoldDB" id="A0A0A9DUT0"/>